<comment type="caution">
    <text evidence="6">The sequence shown here is derived from an EMBL/GenBank/DDBJ whole genome shotgun (WGS) entry which is preliminary data.</text>
</comment>
<evidence type="ECO:0000256" key="1">
    <source>
        <dbReference type="ARBA" id="ARBA00008857"/>
    </source>
</evidence>
<dbReference type="Proteomes" id="UP000675781">
    <property type="component" value="Unassembled WGS sequence"/>
</dbReference>
<dbReference type="Gene3D" id="1.10.443.10">
    <property type="entry name" value="Intergrase catalytic core"/>
    <property type="match status" value="1"/>
</dbReference>
<dbReference type="EMBL" id="JAGSOG010000170">
    <property type="protein sequence ID" value="MBR7836925.1"/>
    <property type="molecule type" value="Genomic_DNA"/>
</dbReference>
<dbReference type="CDD" id="cd00397">
    <property type="entry name" value="DNA_BRE_C"/>
    <property type="match status" value="1"/>
</dbReference>
<keyword evidence="3" id="KW-0233">DNA recombination</keyword>
<evidence type="ECO:0000313" key="7">
    <source>
        <dbReference type="Proteomes" id="UP000675781"/>
    </source>
</evidence>
<dbReference type="SUPFAM" id="SSF56349">
    <property type="entry name" value="DNA breaking-rejoining enzymes"/>
    <property type="match status" value="1"/>
</dbReference>
<keyword evidence="7" id="KW-1185">Reference proteome</keyword>
<evidence type="ECO:0000256" key="2">
    <source>
        <dbReference type="ARBA" id="ARBA00023125"/>
    </source>
</evidence>
<comment type="similarity">
    <text evidence="1">Belongs to the 'phage' integrase family.</text>
</comment>
<accession>A0A941IPU4</accession>
<evidence type="ECO:0000259" key="5">
    <source>
        <dbReference type="PROSITE" id="PS51898"/>
    </source>
</evidence>
<dbReference type="InterPro" id="IPR010998">
    <property type="entry name" value="Integrase_recombinase_N"/>
</dbReference>
<gene>
    <name evidence="6" type="ORF">KDL01_26845</name>
</gene>
<evidence type="ECO:0000313" key="6">
    <source>
        <dbReference type="EMBL" id="MBR7836925.1"/>
    </source>
</evidence>
<protein>
    <submittedName>
        <fullName evidence="6">Tyrosine-type recombinase/integrase</fullName>
    </submittedName>
</protein>
<name>A0A941IPU4_9ACTN</name>
<dbReference type="InterPro" id="IPR050090">
    <property type="entry name" value="Tyrosine_recombinase_XerCD"/>
</dbReference>
<dbReference type="AlphaFoldDB" id="A0A941IPU4"/>
<dbReference type="InterPro" id="IPR011010">
    <property type="entry name" value="DNA_brk_join_enz"/>
</dbReference>
<proteinExistence type="inferred from homology"/>
<feature type="domain" description="Tyr recombinase" evidence="5">
    <location>
        <begin position="139"/>
        <end position="322"/>
    </location>
</feature>
<keyword evidence="2" id="KW-0238">DNA-binding</keyword>
<reference evidence="6" key="1">
    <citation type="submission" date="2021-04" db="EMBL/GenBank/DDBJ databases">
        <title>Genome based classification of Actinospica acidithermotolerans sp. nov., an actinobacterium isolated from an Indonesian hot spring.</title>
        <authorList>
            <person name="Kusuma A.B."/>
            <person name="Putra K.E."/>
            <person name="Nafisah S."/>
            <person name="Loh J."/>
            <person name="Nouioui I."/>
            <person name="Goodfellow M."/>
        </authorList>
    </citation>
    <scope>NUCLEOTIDE SEQUENCE</scope>
    <source>
        <strain evidence="6">CSCA 57</strain>
    </source>
</reference>
<evidence type="ECO:0000256" key="4">
    <source>
        <dbReference type="SAM" id="MobiDB-lite"/>
    </source>
</evidence>
<dbReference type="InterPro" id="IPR013762">
    <property type="entry name" value="Integrase-like_cat_sf"/>
</dbReference>
<dbReference type="InterPro" id="IPR002104">
    <property type="entry name" value="Integrase_catalytic"/>
</dbReference>
<dbReference type="GO" id="GO:0006310">
    <property type="term" value="P:DNA recombination"/>
    <property type="evidence" value="ECO:0007669"/>
    <property type="project" value="UniProtKB-KW"/>
</dbReference>
<dbReference type="PROSITE" id="PS51898">
    <property type="entry name" value="TYR_RECOMBINASE"/>
    <property type="match status" value="1"/>
</dbReference>
<organism evidence="6 7">
    <name type="scientific">Actinospica durhamensis</name>
    <dbReference type="NCBI Taxonomy" id="1508375"/>
    <lineage>
        <taxon>Bacteria</taxon>
        <taxon>Bacillati</taxon>
        <taxon>Actinomycetota</taxon>
        <taxon>Actinomycetes</taxon>
        <taxon>Catenulisporales</taxon>
        <taxon>Actinospicaceae</taxon>
        <taxon>Actinospica</taxon>
    </lineage>
</organism>
<dbReference type="PANTHER" id="PTHR30349">
    <property type="entry name" value="PHAGE INTEGRASE-RELATED"/>
    <property type="match status" value="1"/>
</dbReference>
<dbReference type="PANTHER" id="PTHR30349:SF41">
    <property type="entry name" value="INTEGRASE_RECOMBINASE PROTEIN MJ0367-RELATED"/>
    <property type="match status" value="1"/>
</dbReference>
<dbReference type="GO" id="GO:0003677">
    <property type="term" value="F:DNA binding"/>
    <property type="evidence" value="ECO:0007669"/>
    <property type="project" value="UniProtKB-KW"/>
</dbReference>
<dbReference type="GO" id="GO:0015074">
    <property type="term" value="P:DNA integration"/>
    <property type="evidence" value="ECO:0007669"/>
    <property type="project" value="InterPro"/>
</dbReference>
<dbReference type="RefSeq" id="WP_212531397.1">
    <property type="nucleotide sequence ID" value="NZ_JAGSOG010000170.1"/>
</dbReference>
<feature type="region of interest" description="Disordered" evidence="4">
    <location>
        <begin position="326"/>
        <end position="351"/>
    </location>
</feature>
<dbReference type="Pfam" id="PF00589">
    <property type="entry name" value="Phage_integrase"/>
    <property type="match status" value="1"/>
</dbReference>
<sequence>MSTAENAKAVRRLVAELGLSLEDLQHDDRPTPTIAGYLPRVIEASGSGARRTYGSYWTRIVDALGERRLDEVTATDIEALIQQTISDRVLRRTDRGGSSSREHLLRAMRAIYSRAEADNLIVASRNPAARVPKPQRPETTRRALSPDELAAINDAVASSGNDVGLDCLLIRLHVETACRRGGAIALREIDLDPEWDLIRLKEKRDAVRWQPVSPSLMQALLQHRAERGSGQPTTKPLLRYLDATPLTTRRYDHLWKRVGDRLPWVAAQGISTHWLRHTTLTWVERRYGYGVARAYGGHLDSRGPATTTYIRATLHEIAIALSGLTGEDHPCSRQPSPGTLPPHWPWTTPQS</sequence>
<evidence type="ECO:0000256" key="3">
    <source>
        <dbReference type="ARBA" id="ARBA00023172"/>
    </source>
</evidence>
<dbReference type="Gene3D" id="1.10.150.130">
    <property type="match status" value="1"/>
</dbReference>